<keyword evidence="4" id="KW-1185">Reference proteome</keyword>
<evidence type="ECO:0000256" key="2">
    <source>
        <dbReference type="SAM" id="Phobius"/>
    </source>
</evidence>
<sequence length="241" mass="26264">MHETGISPRSQCPNSLRLQFLPRMSEPITTETPAKPVEVPYSGQPDAAAAQPAKPTEAKDLESDGGLTRGQWEVGFWDCFTTLMPNCFMVTFCACISIAQISSRLGVTTYSQALITCMAVIIAEFAVSGFASAFNPASYFMETSSYGIMLGYLTTSSGSFGVFLYRVVTIFLHLLLIVFVMHLRTKTRERFQIPGTPHHDFAAACCCSCCALAQMATHIKSYKPGSCEFGPVADTLPAYTE</sequence>
<keyword evidence="2" id="KW-0812">Transmembrane</keyword>
<organism evidence="3 4">
    <name type="scientific">Phytophthora fragariaefolia</name>
    <dbReference type="NCBI Taxonomy" id="1490495"/>
    <lineage>
        <taxon>Eukaryota</taxon>
        <taxon>Sar</taxon>
        <taxon>Stramenopiles</taxon>
        <taxon>Oomycota</taxon>
        <taxon>Peronosporomycetes</taxon>
        <taxon>Peronosporales</taxon>
        <taxon>Peronosporaceae</taxon>
        <taxon>Phytophthora</taxon>
    </lineage>
</organism>
<evidence type="ECO:0000313" key="4">
    <source>
        <dbReference type="Proteomes" id="UP001165121"/>
    </source>
</evidence>
<dbReference type="NCBIfam" id="TIGR01571">
    <property type="entry name" value="A_thal_Cys_rich"/>
    <property type="match status" value="1"/>
</dbReference>
<accession>A0A9W6TKN4</accession>
<dbReference type="EMBL" id="BSXT01000035">
    <property type="protein sequence ID" value="GMF15436.1"/>
    <property type="molecule type" value="Genomic_DNA"/>
</dbReference>
<dbReference type="PANTHER" id="PTHR15907">
    <property type="entry name" value="DUF614 FAMILY PROTEIN-RELATED"/>
    <property type="match status" value="1"/>
</dbReference>
<feature type="transmembrane region" description="Helical" evidence="2">
    <location>
        <begin position="163"/>
        <end position="183"/>
    </location>
</feature>
<comment type="caution">
    <text evidence="3">The sequence shown here is derived from an EMBL/GenBank/DDBJ whole genome shotgun (WGS) entry which is preliminary data.</text>
</comment>
<keyword evidence="2" id="KW-0472">Membrane</keyword>
<dbReference type="OrthoDB" id="1045822at2759"/>
<dbReference type="Pfam" id="PF04749">
    <property type="entry name" value="PLAC8"/>
    <property type="match status" value="1"/>
</dbReference>
<evidence type="ECO:0000256" key="1">
    <source>
        <dbReference type="SAM" id="MobiDB-lite"/>
    </source>
</evidence>
<feature type="compositionally biased region" description="Low complexity" evidence="1">
    <location>
        <begin position="45"/>
        <end position="55"/>
    </location>
</feature>
<protein>
    <submittedName>
        <fullName evidence="3">Unnamed protein product</fullName>
    </submittedName>
</protein>
<gene>
    <name evidence="3" type="ORF">Pfra01_000042600</name>
</gene>
<dbReference type="AlphaFoldDB" id="A0A9W6TKN4"/>
<feature type="region of interest" description="Disordered" evidence="1">
    <location>
        <begin position="32"/>
        <end position="65"/>
    </location>
</feature>
<dbReference type="Proteomes" id="UP001165121">
    <property type="component" value="Unassembled WGS sequence"/>
</dbReference>
<name>A0A9W6TKN4_9STRA</name>
<proteinExistence type="predicted"/>
<evidence type="ECO:0000313" key="3">
    <source>
        <dbReference type="EMBL" id="GMF15436.1"/>
    </source>
</evidence>
<feature type="transmembrane region" description="Helical" evidence="2">
    <location>
        <begin position="113"/>
        <end position="134"/>
    </location>
</feature>
<reference evidence="3" key="1">
    <citation type="submission" date="2023-04" db="EMBL/GenBank/DDBJ databases">
        <title>Phytophthora fragariaefolia NBRC 109709.</title>
        <authorList>
            <person name="Ichikawa N."/>
            <person name="Sato H."/>
            <person name="Tonouchi N."/>
        </authorList>
    </citation>
    <scope>NUCLEOTIDE SEQUENCE</scope>
    <source>
        <strain evidence="3">NBRC 109709</strain>
    </source>
</reference>
<keyword evidence="2" id="KW-1133">Transmembrane helix</keyword>
<dbReference type="InterPro" id="IPR006461">
    <property type="entry name" value="PLAC_motif_containing"/>
</dbReference>